<organism evidence="1">
    <name type="scientific">marine sediment metagenome</name>
    <dbReference type="NCBI Taxonomy" id="412755"/>
    <lineage>
        <taxon>unclassified sequences</taxon>
        <taxon>metagenomes</taxon>
        <taxon>ecological metagenomes</taxon>
    </lineage>
</organism>
<name>X1D5R0_9ZZZZ</name>
<reference evidence="1" key="1">
    <citation type="journal article" date="2014" name="Front. Microbiol.">
        <title>High frequency of phylogenetically diverse reductive dehalogenase-homologous genes in deep subseafloor sedimentary metagenomes.</title>
        <authorList>
            <person name="Kawai M."/>
            <person name="Futagami T."/>
            <person name="Toyoda A."/>
            <person name="Takaki Y."/>
            <person name="Nishi S."/>
            <person name="Hori S."/>
            <person name="Arai W."/>
            <person name="Tsubouchi T."/>
            <person name="Morono Y."/>
            <person name="Uchiyama I."/>
            <person name="Ito T."/>
            <person name="Fujiyama A."/>
            <person name="Inagaki F."/>
            <person name="Takami H."/>
        </authorList>
    </citation>
    <scope>NUCLEOTIDE SEQUENCE</scope>
    <source>
        <strain evidence="1">Expedition CK06-06</strain>
    </source>
</reference>
<accession>X1D5R0</accession>
<dbReference type="AlphaFoldDB" id="X1D5R0"/>
<feature type="non-terminal residue" evidence="1">
    <location>
        <position position="1"/>
    </location>
</feature>
<sequence>DHSAGLVLPLYPKGSGEWGLLGIVSIKSGYSQIDEMIAIQTLMHSLYGGFKDHPPPTEKNDAL</sequence>
<comment type="caution">
    <text evidence="1">The sequence shown here is derived from an EMBL/GenBank/DDBJ whole genome shotgun (WGS) entry which is preliminary data.</text>
</comment>
<evidence type="ECO:0000313" key="1">
    <source>
        <dbReference type="EMBL" id="GAH00444.1"/>
    </source>
</evidence>
<protein>
    <submittedName>
        <fullName evidence="1">Uncharacterized protein</fullName>
    </submittedName>
</protein>
<gene>
    <name evidence="1" type="ORF">S01H4_51560</name>
</gene>
<dbReference type="EMBL" id="BART01029372">
    <property type="protein sequence ID" value="GAH00444.1"/>
    <property type="molecule type" value="Genomic_DNA"/>
</dbReference>
<proteinExistence type="predicted"/>